<keyword evidence="2" id="KW-0238">DNA-binding</keyword>
<dbReference type="EMBL" id="AP024145">
    <property type="protein sequence ID" value="BCM85953.1"/>
    <property type="molecule type" value="Genomic_DNA"/>
</dbReference>
<keyword evidence="1" id="KW-0805">Transcription regulation</keyword>
<dbReference type="InterPro" id="IPR036388">
    <property type="entry name" value="WH-like_DNA-bd_sf"/>
</dbReference>
<sequence length="244" mass="26963">MASQSDREAKAAVGTPATKRLPRTTLSGQIAGQIRASILDGSYPLGAQLNEMELASAFGVSRGPVREAMQRLIQEGLLRSEPHRGVFVPELAPSDLIDIYFVRRSLELVAMRRILETPDRGGVVRDLAGIVRQMKAAVRRKDWAQVADLDMQFHRRIVDEAGSERLTRSFATLQAETRLCLQMLMGGYSENAALIDEHQLLVDLIERGAIEPALAEMERHFGDPVRTLHKANASRKEKLGAEAA</sequence>
<dbReference type="SUPFAM" id="SSF46785">
    <property type="entry name" value="Winged helix' DNA-binding domain"/>
    <property type="match status" value="1"/>
</dbReference>
<dbReference type="SMART" id="SM00895">
    <property type="entry name" value="FCD"/>
    <property type="match status" value="1"/>
</dbReference>
<dbReference type="KEGG" id="mind:mvi_44140"/>
<dbReference type="GO" id="GO:0003677">
    <property type="term" value="F:DNA binding"/>
    <property type="evidence" value="ECO:0007669"/>
    <property type="project" value="UniProtKB-KW"/>
</dbReference>
<evidence type="ECO:0000313" key="6">
    <source>
        <dbReference type="Proteomes" id="UP000663508"/>
    </source>
</evidence>
<evidence type="ECO:0000259" key="4">
    <source>
        <dbReference type="PROSITE" id="PS50949"/>
    </source>
</evidence>
<evidence type="ECO:0000256" key="3">
    <source>
        <dbReference type="ARBA" id="ARBA00023163"/>
    </source>
</evidence>
<dbReference type="Gene3D" id="1.10.10.10">
    <property type="entry name" value="Winged helix-like DNA-binding domain superfamily/Winged helix DNA-binding domain"/>
    <property type="match status" value="1"/>
</dbReference>
<dbReference type="PRINTS" id="PR00035">
    <property type="entry name" value="HTHGNTR"/>
</dbReference>
<dbReference type="PANTHER" id="PTHR43537">
    <property type="entry name" value="TRANSCRIPTIONAL REGULATOR, GNTR FAMILY"/>
    <property type="match status" value="1"/>
</dbReference>
<evidence type="ECO:0000313" key="5">
    <source>
        <dbReference type="EMBL" id="BCM85953.1"/>
    </source>
</evidence>
<dbReference type="PROSITE" id="PS50949">
    <property type="entry name" value="HTH_GNTR"/>
    <property type="match status" value="1"/>
</dbReference>
<dbReference type="InterPro" id="IPR008920">
    <property type="entry name" value="TF_FadR/GntR_C"/>
</dbReference>
<dbReference type="AlphaFoldDB" id="A0A8H9C8E7"/>
<dbReference type="CDD" id="cd07377">
    <property type="entry name" value="WHTH_GntR"/>
    <property type="match status" value="1"/>
</dbReference>
<gene>
    <name evidence="5" type="ORF">mvi_44140</name>
</gene>
<dbReference type="Proteomes" id="UP000663508">
    <property type="component" value="Chromosome"/>
</dbReference>
<dbReference type="GO" id="GO:0003700">
    <property type="term" value="F:DNA-binding transcription factor activity"/>
    <property type="evidence" value="ECO:0007669"/>
    <property type="project" value="InterPro"/>
</dbReference>
<dbReference type="Pfam" id="PF00392">
    <property type="entry name" value="GntR"/>
    <property type="match status" value="1"/>
</dbReference>
<protein>
    <submittedName>
        <fullName evidence="5">GntR family transcriptional regulator</fullName>
    </submittedName>
</protein>
<organism evidence="5 6">
    <name type="scientific">Methylobacterium indicum</name>
    <dbReference type="NCBI Taxonomy" id="1775910"/>
    <lineage>
        <taxon>Bacteria</taxon>
        <taxon>Pseudomonadati</taxon>
        <taxon>Pseudomonadota</taxon>
        <taxon>Alphaproteobacteria</taxon>
        <taxon>Hyphomicrobiales</taxon>
        <taxon>Methylobacteriaceae</taxon>
        <taxon>Methylobacterium</taxon>
    </lineage>
</organism>
<proteinExistence type="predicted"/>
<dbReference type="PANTHER" id="PTHR43537:SF45">
    <property type="entry name" value="GNTR FAMILY REGULATORY PROTEIN"/>
    <property type="match status" value="1"/>
</dbReference>
<dbReference type="InterPro" id="IPR011711">
    <property type="entry name" value="GntR_C"/>
</dbReference>
<dbReference type="InterPro" id="IPR036390">
    <property type="entry name" value="WH_DNA-bd_sf"/>
</dbReference>
<dbReference type="SUPFAM" id="SSF48008">
    <property type="entry name" value="GntR ligand-binding domain-like"/>
    <property type="match status" value="1"/>
</dbReference>
<dbReference type="Gene3D" id="1.20.120.530">
    <property type="entry name" value="GntR ligand-binding domain-like"/>
    <property type="match status" value="1"/>
</dbReference>
<dbReference type="Pfam" id="PF07729">
    <property type="entry name" value="FCD"/>
    <property type="match status" value="1"/>
</dbReference>
<accession>A0A8H9C8E7</accession>
<name>A0A8H9C8E7_9HYPH</name>
<keyword evidence="3" id="KW-0804">Transcription</keyword>
<dbReference type="InterPro" id="IPR000524">
    <property type="entry name" value="Tscrpt_reg_HTH_GntR"/>
</dbReference>
<evidence type="ECO:0000256" key="1">
    <source>
        <dbReference type="ARBA" id="ARBA00023015"/>
    </source>
</evidence>
<reference evidence="5" key="1">
    <citation type="submission" date="2020-11" db="EMBL/GenBank/DDBJ databases">
        <title>Complete genome sequence of a novel pathogenic Methylobacterium strain isolated from rice in Vietnam.</title>
        <authorList>
            <person name="Lai K."/>
            <person name="Okazaki S."/>
            <person name="Higashi K."/>
            <person name="Mori H."/>
            <person name="Toyoda A."/>
            <person name="Kurokawa K."/>
        </authorList>
    </citation>
    <scope>NUCLEOTIDE SEQUENCE</scope>
    <source>
        <strain evidence="5">VL1</strain>
    </source>
</reference>
<feature type="domain" description="HTH gntR-type" evidence="4">
    <location>
        <begin position="24"/>
        <end position="91"/>
    </location>
</feature>
<dbReference type="RefSeq" id="WP_207178923.1">
    <property type="nucleotide sequence ID" value="NZ_AP024145.1"/>
</dbReference>
<dbReference type="SMART" id="SM00345">
    <property type="entry name" value="HTH_GNTR"/>
    <property type="match status" value="1"/>
</dbReference>
<evidence type="ECO:0000256" key="2">
    <source>
        <dbReference type="ARBA" id="ARBA00023125"/>
    </source>
</evidence>